<comment type="caution">
    <text evidence="1">The sequence shown here is derived from an EMBL/GenBank/DDBJ whole genome shotgun (WGS) entry which is preliminary data.</text>
</comment>
<gene>
    <name evidence="1" type="ORF">ColLi_02109</name>
</gene>
<dbReference type="AlphaFoldDB" id="A0AA37LNZ3"/>
<evidence type="ECO:0000313" key="2">
    <source>
        <dbReference type="Proteomes" id="UP001055172"/>
    </source>
</evidence>
<accession>A0AA37LNZ3</accession>
<evidence type="ECO:0000313" key="1">
    <source>
        <dbReference type="EMBL" id="GJC79271.1"/>
    </source>
</evidence>
<protein>
    <submittedName>
        <fullName evidence="1">Uncharacterized protein</fullName>
    </submittedName>
</protein>
<keyword evidence="2" id="KW-1185">Reference proteome</keyword>
<proteinExistence type="predicted"/>
<organism evidence="1 2">
    <name type="scientific">Colletotrichum liriopes</name>
    <dbReference type="NCBI Taxonomy" id="708192"/>
    <lineage>
        <taxon>Eukaryota</taxon>
        <taxon>Fungi</taxon>
        <taxon>Dikarya</taxon>
        <taxon>Ascomycota</taxon>
        <taxon>Pezizomycotina</taxon>
        <taxon>Sordariomycetes</taxon>
        <taxon>Hypocreomycetidae</taxon>
        <taxon>Glomerellales</taxon>
        <taxon>Glomerellaceae</taxon>
        <taxon>Colletotrichum</taxon>
        <taxon>Colletotrichum spaethianum species complex</taxon>
    </lineage>
</organism>
<reference evidence="1 2" key="1">
    <citation type="submission" date="2021-07" db="EMBL/GenBank/DDBJ databases">
        <title>Genome data of Colletotrichum spaethianum.</title>
        <authorList>
            <person name="Utami Y.D."/>
            <person name="Hiruma K."/>
        </authorList>
    </citation>
    <scope>NUCLEOTIDE SEQUENCE [LARGE SCALE GENOMIC DNA]</scope>
    <source>
        <strain evidence="1 2">MAFF 242679</strain>
    </source>
</reference>
<dbReference type="EMBL" id="BPPX01000003">
    <property type="protein sequence ID" value="GJC79271.1"/>
    <property type="molecule type" value="Genomic_DNA"/>
</dbReference>
<name>A0AA37LNZ3_9PEZI</name>
<dbReference type="Proteomes" id="UP001055172">
    <property type="component" value="Unassembled WGS sequence"/>
</dbReference>
<sequence length="642" mass="67085">MSGVHLLGAGGGDVLAQVGSRNDHLGLADVVVLQEDDLEQIANVLVLVDDGTDIVDQMNDLLGHPVARRSLSAKDGDARRRLLAVLGRHGLEGEVTMDDTKDVHLLALVLVDTLDLDVEERRGPTPRGDAVGDVGELVGAVDVDEVLENGGLDEVGVQLSYAVDLVGTDNGQECHADHLGLRLLDNGDPAEEVSVVGEHLLDALEEEEIDVVNNLQVSGKQVLDQANGPLLQSLGKNRVVGVAERGSDDVPRLVPFQLLEVHQDALQLDNGERGMGVVQLDGHLVGELPPGTLGLLEATDDVVEGRGTPEVLLLQAELLSTLEIVVGVQDSADGLGALLVGDRVFVVAAIELLEIKLAAGGLAGPQTQVVGGGGRVTRNRHVVCYGRDGLAALPGSDGLSAGVCRLLDVTEELDLGSYARCLGGPTHVHGDIVARELPGVEVKPVVGNLDLVAVDDLLLEDTVPVSQSVAPGGEVEGSQTVKETSSQPAKTTVSECSIVLLLNNVLNAETEFVEASCESISIFGSRPRLVVLLTLGNVLQADVQHGVVEGATHEELEREVVDALSVDEGLALLSLVPLLDQTVTEGQAGGGVGSCLIAVEHAASQSGFDMADHLRFELVLALERSGLSLGPCGALRLWDRSC</sequence>